<dbReference type="Proteomes" id="UP000078200">
    <property type="component" value="Unassembled WGS sequence"/>
</dbReference>
<keyword evidence="2" id="KW-1185">Reference proteome</keyword>
<name>A0A1A9UMP5_GLOAU</name>
<proteinExistence type="predicted"/>
<sequence>MPIIRLEKLSTMTNSLSVGLFNVLGMHASSLRWLQIEITSFPQSSTLRDELSLQKTFANYNNILEYLPKQSRLKTIILANLNGNEDLHKLFIQEREFRHDTQKFNEGFGQATKLHDKLRGLGLSIPVELTDQGLLYSIAPTTKKIH</sequence>
<organism evidence="1 2">
    <name type="scientific">Glossina austeni</name>
    <name type="common">Savannah tsetse fly</name>
    <dbReference type="NCBI Taxonomy" id="7395"/>
    <lineage>
        <taxon>Eukaryota</taxon>
        <taxon>Metazoa</taxon>
        <taxon>Ecdysozoa</taxon>
        <taxon>Arthropoda</taxon>
        <taxon>Hexapoda</taxon>
        <taxon>Insecta</taxon>
        <taxon>Pterygota</taxon>
        <taxon>Neoptera</taxon>
        <taxon>Endopterygota</taxon>
        <taxon>Diptera</taxon>
        <taxon>Brachycera</taxon>
        <taxon>Muscomorpha</taxon>
        <taxon>Hippoboscoidea</taxon>
        <taxon>Glossinidae</taxon>
        <taxon>Glossina</taxon>
    </lineage>
</organism>
<evidence type="ECO:0000313" key="2">
    <source>
        <dbReference type="Proteomes" id="UP000078200"/>
    </source>
</evidence>
<dbReference type="EnsemblMetazoa" id="GAUT009572-RA">
    <property type="protein sequence ID" value="GAUT009572-PA"/>
    <property type="gene ID" value="GAUT009572"/>
</dbReference>
<accession>A0A1A9UMP5</accession>
<dbReference type="VEuPathDB" id="VectorBase:GAUT009572"/>
<evidence type="ECO:0000313" key="1">
    <source>
        <dbReference type="EnsemblMetazoa" id="GAUT009572-PA"/>
    </source>
</evidence>
<protein>
    <submittedName>
        <fullName evidence="1">Uncharacterized protein</fullName>
    </submittedName>
</protein>
<reference evidence="1" key="1">
    <citation type="submission" date="2020-05" db="UniProtKB">
        <authorList>
            <consortium name="EnsemblMetazoa"/>
        </authorList>
    </citation>
    <scope>IDENTIFICATION</scope>
    <source>
        <strain evidence="1">TTRI</strain>
    </source>
</reference>
<dbReference type="AlphaFoldDB" id="A0A1A9UMP5"/>